<dbReference type="CDD" id="cd23992">
    <property type="entry name" value="PBP_GOBP"/>
    <property type="match status" value="1"/>
</dbReference>
<evidence type="ECO:0000313" key="3">
    <source>
        <dbReference type="Proteomes" id="UP000617340"/>
    </source>
</evidence>
<dbReference type="SUPFAM" id="SSF47565">
    <property type="entry name" value="Insect pheromone/odorant-binding proteins"/>
    <property type="match status" value="1"/>
</dbReference>
<gene>
    <name evidence="2" type="ORF">HZH68_011730</name>
</gene>
<dbReference type="GO" id="GO:0035275">
    <property type="term" value="F:dibutyl phthalate binding"/>
    <property type="evidence" value="ECO:0007669"/>
    <property type="project" value="TreeGrafter"/>
</dbReference>
<dbReference type="GO" id="GO:0005576">
    <property type="term" value="C:extracellular region"/>
    <property type="evidence" value="ECO:0007669"/>
    <property type="project" value="TreeGrafter"/>
</dbReference>
<dbReference type="EMBL" id="JACSDZ010000012">
    <property type="protein sequence ID" value="KAF7389873.1"/>
    <property type="molecule type" value="Genomic_DNA"/>
</dbReference>
<dbReference type="GO" id="GO:0007608">
    <property type="term" value="P:sensory perception of smell"/>
    <property type="evidence" value="ECO:0007669"/>
    <property type="project" value="TreeGrafter"/>
</dbReference>
<feature type="compositionally biased region" description="Basic and acidic residues" evidence="1">
    <location>
        <begin position="1"/>
        <end position="22"/>
    </location>
</feature>
<feature type="compositionally biased region" description="Polar residues" evidence="1">
    <location>
        <begin position="38"/>
        <end position="54"/>
    </location>
</feature>
<sequence>MARLWVGKDEDADKEGGQESRGIEGSNVKGKERVNVSEFRQTRASPKLSNPLKNTRISSNDEFFKSRRDSLKLSPEAFNFHQETFLSKKHNHYVNHLAMTIEQMRKTATGIRNTCITKTGVKAAVDDSYLLNVELVEGMKTGQYPEDHDLQCYAQCVMKTIRTFKNQKVDVDMVIKQIEMMMPIEWQEDMKAAARKCGALESSDDICVTAFNYVKCNYHENPDNFFFP</sequence>
<dbReference type="SMART" id="SM00708">
    <property type="entry name" value="PhBP"/>
    <property type="match status" value="1"/>
</dbReference>
<dbReference type="GO" id="GO:0005549">
    <property type="term" value="F:odorant binding"/>
    <property type="evidence" value="ECO:0007669"/>
    <property type="project" value="InterPro"/>
</dbReference>
<dbReference type="Gene3D" id="1.10.238.20">
    <property type="entry name" value="Pheromone/general odorant binding protein domain"/>
    <property type="match status" value="1"/>
</dbReference>
<dbReference type="InterPro" id="IPR036728">
    <property type="entry name" value="PBP_GOBP_sf"/>
</dbReference>
<reference evidence="2" key="1">
    <citation type="journal article" date="2020" name="G3 (Bethesda)">
        <title>High-Quality Assemblies for Three Invasive Social Wasps from the &lt;i&gt;Vespula&lt;/i&gt; Genus.</title>
        <authorList>
            <person name="Harrop T.W.R."/>
            <person name="Guhlin J."/>
            <person name="McLaughlin G.M."/>
            <person name="Permina E."/>
            <person name="Stockwell P."/>
            <person name="Gilligan J."/>
            <person name="Le Lec M.F."/>
            <person name="Gruber M.A.M."/>
            <person name="Quinn O."/>
            <person name="Lovegrove M."/>
            <person name="Duncan E.J."/>
            <person name="Remnant E.J."/>
            <person name="Van Eeckhoven J."/>
            <person name="Graham B."/>
            <person name="Knapp R.A."/>
            <person name="Langford K.W."/>
            <person name="Kronenberg Z."/>
            <person name="Press M.O."/>
            <person name="Eacker S.M."/>
            <person name="Wilson-Rankin E.E."/>
            <person name="Purcell J."/>
            <person name="Lester P.J."/>
            <person name="Dearden P.K."/>
        </authorList>
    </citation>
    <scope>NUCLEOTIDE SEQUENCE</scope>
    <source>
        <strain evidence="2">Linc-1</strain>
    </source>
</reference>
<dbReference type="AlphaFoldDB" id="A0A834JJX7"/>
<feature type="region of interest" description="Disordered" evidence="1">
    <location>
        <begin position="1"/>
        <end position="54"/>
    </location>
</feature>
<keyword evidence="3" id="KW-1185">Reference proteome</keyword>
<dbReference type="Pfam" id="PF01395">
    <property type="entry name" value="PBP_GOBP"/>
    <property type="match status" value="1"/>
</dbReference>
<name>A0A834JJX7_VESGE</name>
<dbReference type="GO" id="GO:0042048">
    <property type="term" value="P:olfactory behavior"/>
    <property type="evidence" value="ECO:0007669"/>
    <property type="project" value="TreeGrafter"/>
</dbReference>
<protein>
    <submittedName>
        <fullName evidence="2">Uncharacterized protein</fullName>
    </submittedName>
</protein>
<evidence type="ECO:0000256" key="1">
    <source>
        <dbReference type="SAM" id="MobiDB-lite"/>
    </source>
</evidence>
<evidence type="ECO:0000313" key="2">
    <source>
        <dbReference type="EMBL" id="KAF7389873.1"/>
    </source>
</evidence>
<organism evidence="2 3">
    <name type="scientific">Vespula germanica</name>
    <name type="common">German yellow jacket</name>
    <name type="synonym">Paravespula germanica</name>
    <dbReference type="NCBI Taxonomy" id="30212"/>
    <lineage>
        <taxon>Eukaryota</taxon>
        <taxon>Metazoa</taxon>
        <taxon>Ecdysozoa</taxon>
        <taxon>Arthropoda</taxon>
        <taxon>Hexapoda</taxon>
        <taxon>Insecta</taxon>
        <taxon>Pterygota</taxon>
        <taxon>Neoptera</taxon>
        <taxon>Endopterygota</taxon>
        <taxon>Hymenoptera</taxon>
        <taxon>Apocrita</taxon>
        <taxon>Aculeata</taxon>
        <taxon>Vespoidea</taxon>
        <taxon>Vespidae</taxon>
        <taxon>Vespinae</taxon>
        <taxon>Vespula</taxon>
    </lineage>
</organism>
<dbReference type="PANTHER" id="PTHR21364">
    <property type="entry name" value="GENERAL ODORANT-BINDING PROTEIN 19A"/>
    <property type="match status" value="1"/>
</dbReference>
<comment type="caution">
    <text evidence="2">The sequence shown here is derived from an EMBL/GenBank/DDBJ whole genome shotgun (WGS) entry which is preliminary data.</text>
</comment>
<dbReference type="InterPro" id="IPR006170">
    <property type="entry name" value="PBP/GOBP"/>
</dbReference>
<dbReference type="PANTHER" id="PTHR21364:SF2">
    <property type="entry name" value="GENERAL ODORANT-BINDING PROTEIN 19A"/>
    <property type="match status" value="1"/>
</dbReference>
<dbReference type="Proteomes" id="UP000617340">
    <property type="component" value="Unassembled WGS sequence"/>
</dbReference>
<accession>A0A834JJX7</accession>
<proteinExistence type="predicted"/>